<gene>
    <name evidence="1" type="ORF">GTOL_10184</name>
</gene>
<dbReference type="Gene3D" id="3.10.20.30">
    <property type="match status" value="1"/>
</dbReference>
<dbReference type="CDD" id="cd17040">
    <property type="entry name" value="Ubl_MoaD_like"/>
    <property type="match status" value="1"/>
</dbReference>
<keyword evidence="2" id="KW-1185">Reference proteome</keyword>
<name>A0A916J4G5_9PROT</name>
<dbReference type="EMBL" id="CAJQUM010000001">
    <property type="protein sequence ID" value="CAG4882302.1"/>
    <property type="molecule type" value="Genomic_DNA"/>
</dbReference>
<dbReference type="Proteomes" id="UP000742786">
    <property type="component" value="Unassembled WGS sequence"/>
</dbReference>
<reference evidence="1" key="1">
    <citation type="submission" date="2021-04" db="EMBL/GenBank/DDBJ databases">
        <authorList>
            <person name="Hornung B."/>
        </authorList>
    </citation>
    <scope>NUCLEOTIDE SEQUENCE</scope>
    <source>
        <strain evidence="1">G5G6</strain>
    </source>
</reference>
<organism evidence="1 2">
    <name type="scientific">Georgfuchsia toluolica</name>
    <dbReference type="NCBI Taxonomy" id="424218"/>
    <lineage>
        <taxon>Bacteria</taxon>
        <taxon>Pseudomonadati</taxon>
        <taxon>Pseudomonadota</taxon>
        <taxon>Betaproteobacteria</taxon>
        <taxon>Nitrosomonadales</taxon>
        <taxon>Sterolibacteriaceae</taxon>
        <taxon>Georgfuchsia</taxon>
    </lineage>
</organism>
<comment type="caution">
    <text evidence="1">The sequence shown here is derived from an EMBL/GenBank/DDBJ whole genome shotgun (WGS) entry which is preliminary data.</text>
</comment>
<proteinExistence type="predicted"/>
<dbReference type="RefSeq" id="WP_220634389.1">
    <property type="nucleotide sequence ID" value="NZ_CAJQUM010000001.1"/>
</dbReference>
<evidence type="ECO:0000313" key="2">
    <source>
        <dbReference type="Proteomes" id="UP000742786"/>
    </source>
</evidence>
<protein>
    <submittedName>
        <fullName evidence="1">Uncharacterized protein</fullName>
    </submittedName>
</protein>
<dbReference type="InterPro" id="IPR012675">
    <property type="entry name" value="Beta-grasp_dom_sf"/>
</dbReference>
<sequence length="145" mass="16045">MSTTNRVWVSEENVNVRWDSVVDCRHEMLVEELPIPRAQAGAIAKPGERVVVKVWLYGPLANDKVKRPIELEFDGDVTVASVIPELGCRLGDDFLHQVLDTNGRKFNHCLVFVDGVKVDSLDIPVHQGAASLEVEMILLTITEGG</sequence>
<accession>A0A916J4G5</accession>
<dbReference type="AlphaFoldDB" id="A0A916J4G5"/>
<evidence type="ECO:0000313" key="1">
    <source>
        <dbReference type="EMBL" id="CAG4882302.1"/>
    </source>
</evidence>